<keyword evidence="1" id="KW-1133">Transmembrane helix</keyword>
<dbReference type="PROSITE" id="PS50234">
    <property type="entry name" value="VWFA"/>
    <property type="match status" value="1"/>
</dbReference>
<protein>
    <recommendedName>
        <fullName evidence="2">VWFA domain-containing protein</fullName>
    </recommendedName>
</protein>
<dbReference type="InterPro" id="IPR002035">
    <property type="entry name" value="VWF_A"/>
</dbReference>
<sequence length="786" mass="85747">MIQDLYFARPELLWALPPLALLGLVYVHLRARNKILALSRLLIFCLILAAAANPYFVQTQVVQSQKPSITVLDDKTGSMTVFDPDVAARVADLTGASLRTFSGDSTPLGDRILQHALPGSTILLVTDGYSNSGRSLEDALALARSSNSTVFALDIDPVKGDAGVEISGPNTAVLGGDYPFRVMVRSSLDYSGPLSVYADEKKIYSDQIQANGSASIKISHSFLETGNHILRAVIAPDMQPANDVYQKSIYVVPKPEVLLLTSSDSSLAQNLDDLYKLTAASELPPSLDSYKSIILDDIEYSSSLDRLEDYVREGGGLVVVGGKNSYDLGEYRNSTLERFLPVQSFPSRFEGGKTLIFVLDISFSLLSTLTKDGTTLLDYEKALAVELLHSPQFQDYNVGLVVFGTRAYNVIDPVPLSRSQNVLADRIATLAPTGTENSYLDSGLELARDMIQASGGEGEMIVLSDGNLQNYGDVVVRSKELIREMNITTRLIQVQAIPGATGSFPDIASSTGSEFTYFVYPDSLTTISTPLPEETRPPEKNITSYDLAVVNQNHYITTDLELNATITGFNDVTPKPGSLRLVALTDGKPVLTVWRYGLGRVAALTTDNGISWAGLLYRSPSSQLISSVVNWAVGDPRPQEDRVEGEDGWQNTPLQITIASNSRPSLPGANVEKIGDNRYTATFTPNSSGIYYIGDYGVAVNYPLEYRYIGYNPDLPSLIMANGGKVFTEEEAGRSLIAEASRVSQRMTEERVSRRDALLIIALLIFLLEIVSRKINDIRRQGRTKP</sequence>
<dbReference type="SMART" id="SM00327">
    <property type="entry name" value="VWA"/>
    <property type="match status" value="1"/>
</dbReference>
<dbReference type="CDD" id="cd00198">
    <property type="entry name" value="vWFA"/>
    <property type="match status" value="1"/>
</dbReference>
<evidence type="ECO:0000256" key="1">
    <source>
        <dbReference type="SAM" id="Phobius"/>
    </source>
</evidence>
<evidence type="ECO:0000259" key="2">
    <source>
        <dbReference type="PROSITE" id="PS50234"/>
    </source>
</evidence>
<organism evidence="3">
    <name type="scientific">hydrocarbon metagenome</name>
    <dbReference type="NCBI Taxonomy" id="938273"/>
    <lineage>
        <taxon>unclassified sequences</taxon>
        <taxon>metagenomes</taxon>
        <taxon>ecological metagenomes</taxon>
    </lineage>
</organism>
<evidence type="ECO:0000313" key="3">
    <source>
        <dbReference type="EMBL" id="KUG18558.1"/>
    </source>
</evidence>
<accession>A0A0W8FCU3</accession>
<keyword evidence="1" id="KW-0472">Membrane</keyword>
<dbReference type="SUPFAM" id="SSF52317">
    <property type="entry name" value="Class I glutamine amidotransferase-like"/>
    <property type="match status" value="1"/>
</dbReference>
<comment type="caution">
    <text evidence="3">The sequence shown here is derived from an EMBL/GenBank/DDBJ whole genome shotgun (WGS) entry which is preliminary data.</text>
</comment>
<reference evidence="3" key="1">
    <citation type="journal article" date="2015" name="Proc. Natl. Acad. Sci. U.S.A.">
        <title>Networks of energetic and metabolic interactions define dynamics in microbial communities.</title>
        <authorList>
            <person name="Embree M."/>
            <person name="Liu J.K."/>
            <person name="Al-Bassam M.M."/>
            <person name="Zengler K."/>
        </authorList>
    </citation>
    <scope>NUCLEOTIDE SEQUENCE</scope>
</reference>
<feature type="domain" description="VWFA" evidence="2">
    <location>
        <begin position="354"/>
        <end position="535"/>
    </location>
</feature>
<dbReference type="EMBL" id="LNQE01001375">
    <property type="protein sequence ID" value="KUG18558.1"/>
    <property type="molecule type" value="Genomic_DNA"/>
</dbReference>
<feature type="transmembrane region" description="Helical" evidence="1">
    <location>
        <begin position="12"/>
        <end position="29"/>
    </location>
</feature>
<dbReference type="InterPro" id="IPR029062">
    <property type="entry name" value="Class_I_gatase-like"/>
</dbReference>
<dbReference type="PANTHER" id="PTHR37947:SF1">
    <property type="entry name" value="BLL2462 PROTEIN"/>
    <property type="match status" value="1"/>
</dbReference>
<feature type="transmembrane region" description="Helical" evidence="1">
    <location>
        <begin position="41"/>
        <end position="57"/>
    </location>
</feature>
<dbReference type="InterPro" id="IPR036465">
    <property type="entry name" value="vWFA_dom_sf"/>
</dbReference>
<proteinExistence type="predicted"/>
<dbReference type="Pfam" id="PF00092">
    <property type="entry name" value="VWA"/>
    <property type="match status" value="1"/>
</dbReference>
<dbReference type="AlphaFoldDB" id="A0A0W8FCU3"/>
<dbReference type="SUPFAM" id="SSF53300">
    <property type="entry name" value="vWA-like"/>
    <property type="match status" value="2"/>
</dbReference>
<dbReference type="Gene3D" id="3.40.50.880">
    <property type="match status" value="2"/>
</dbReference>
<name>A0A0W8FCU3_9ZZZZ</name>
<keyword evidence="1" id="KW-0812">Transmembrane</keyword>
<dbReference type="PANTHER" id="PTHR37947">
    <property type="entry name" value="BLL2462 PROTEIN"/>
    <property type="match status" value="1"/>
</dbReference>
<gene>
    <name evidence="3" type="ORF">ASZ90_011794</name>
</gene>